<comment type="caution">
    <text evidence="6">The sequence shown here is derived from an EMBL/GenBank/DDBJ whole genome shotgun (WGS) entry which is preliminary data.</text>
</comment>
<protein>
    <submittedName>
        <fullName evidence="6">Peptidase</fullName>
    </submittedName>
</protein>
<dbReference type="PROSITE" id="PS51858">
    <property type="entry name" value="PPPDE"/>
    <property type="match status" value="1"/>
</dbReference>
<dbReference type="InterPro" id="IPR008580">
    <property type="entry name" value="PPPDE_dom"/>
</dbReference>
<dbReference type="Gene3D" id="3.90.1720.30">
    <property type="entry name" value="PPPDE domains"/>
    <property type="match status" value="1"/>
</dbReference>
<dbReference type="RefSeq" id="XP_011131692.1">
    <property type="nucleotide sequence ID" value="XM_011133390.1"/>
</dbReference>
<dbReference type="OMA" id="NEVMRTP"/>
<dbReference type="PANTHER" id="PTHR12378">
    <property type="entry name" value="DESUMOYLATING ISOPEPTIDASE"/>
    <property type="match status" value="1"/>
</dbReference>
<dbReference type="GO" id="GO:0008233">
    <property type="term" value="F:peptidase activity"/>
    <property type="evidence" value="ECO:0007669"/>
    <property type="project" value="UniProtKB-KW"/>
</dbReference>
<dbReference type="OrthoDB" id="21221at2759"/>
<dbReference type="InterPro" id="IPR009060">
    <property type="entry name" value="UBA-like_sf"/>
</dbReference>
<evidence type="ECO:0000259" key="5">
    <source>
        <dbReference type="PROSITE" id="PS51858"/>
    </source>
</evidence>
<evidence type="ECO:0000256" key="3">
    <source>
        <dbReference type="ARBA" id="ARBA00022801"/>
    </source>
</evidence>
<dbReference type="GeneID" id="22914113"/>
<evidence type="ECO:0000256" key="1">
    <source>
        <dbReference type="ARBA" id="ARBA00008140"/>
    </source>
</evidence>
<dbReference type="Gene3D" id="1.10.8.10">
    <property type="entry name" value="DNA helicase RuvA subunit, C-terminal domain"/>
    <property type="match status" value="1"/>
</dbReference>
<dbReference type="eggNOG" id="KOG0324">
    <property type="taxonomic scope" value="Eukaryota"/>
</dbReference>
<dbReference type="CDD" id="cd09212">
    <property type="entry name" value="PUB"/>
    <property type="match status" value="1"/>
</dbReference>
<comment type="similarity">
    <text evidence="1">Belongs to the DeSI family.</text>
</comment>
<feature type="domain" description="PPPDE" evidence="5">
    <location>
        <begin position="1"/>
        <end position="144"/>
    </location>
</feature>
<dbReference type="VEuPathDB" id="CryptoDB:GNI_115690"/>
<dbReference type="Proteomes" id="UP000019763">
    <property type="component" value="Unassembled WGS sequence"/>
</dbReference>
<organism evidence="6 7">
    <name type="scientific">Gregarina niphandrodes</name>
    <name type="common">Septate eugregarine</name>
    <dbReference type="NCBI Taxonomy" id="110365"/>
    <lineage>
        <taxon>Eukaryota</taxon>
        <taxon>Sar</taxon>
        <taxon>Alveolata</taxon>
        <taxon>Apicomplexa</taxon>
        <taxon>Conoidasida</taxon>
        <taxon>Gregarinasina</taxon>
        <taxon>Eugregarinorida</taxon>
        <taxon>Gregarinidae</taxon>
        <taxon>Gregarina</taxon>
    </lineage>
</organism>
<dbReference type="Pfam" id="PF05903">
    <property type="entry name" value="Peptidase_C97"/>
    <property type="match status" value="1"/>
</dbReference>
<keyword evidence="2" id="KW-0645">Protease</keyword>
<accession>A0A023B309</accession>
<dbReference type="PROSITE" id="PS50030">
    <property type="entry name" value="UBA"/>
    <property type="match status" value="1"/>
</dbReference>
<dbReference type="GO" id="GO:0006508">
    <property type="term" value="P:proteolysis"/>
    <property type="evidence" value="ECO:0007669"/>
    <property type="project" value="UniProtKB-KW"/>
</dbReference>
<dbReference type="EMBL" id="AFNH02000860">
    <property type="protein sequence ID" value="EZG55241.1"/>
    <property type="molecule type" value="Genomic_DNA"/>
</dbReference>
<dbReference type="SUPFAM" id="SSF46934">
    <property type="entry name" value="UBA-like"/>
    <property type="match status" value="1"/>
</dbReference>
<dbReference type="PANTHER" id="PTHR12378:SF7">
    <property type="entry name" value="DESUMOYLATING ISOPEPTIDASE 1"/>
    <property type="match status" value="1"/>
</dbReference>
<name>A0A023B309_GRENI</name>
<gene>
    <name evidence="6" type="ORF">GNI_115690</name>
</gene>
<dbReference type="SUPFAM" id="SSF143503">
    <property type="entry name" value="PUG domain-like"/>
    <property type="match status" value="1"/>
</dbReference>
<dbReference type="GO" id="GO:0070646">
    <property type="term" value="P:protein modification by small protein removal"/>
    <property type="evidence" value="ECO:0007669"/>
    <property type="project" value="TreeGrafter"/>
</dbReference>
<evidence type="ECO:0000313" key="7">
    <source>
        <dbReference type="Proteomes" id="UP000019763"/>
    </source>
</evidence>
<dbReference type="AlphaFoldDB" id="A0A023B309"/>
<dbReference type="InterPro" id="IPR042266">
    <property type="entry name" value="PPPDE_sf"/>
</dbReference>
<dbReference type="SMART" id="SM01179">
    <property type="entry name" value="DUF862"/>
    <property type="match status" value="1"/>
</dbReference>
<dbReference type="InterPro" id="IPR036339">
    <property type="entry name" value="PUB-like_dom_sf"/>
</dbReference>
<sequence>MEVELKCYDLSKGVASMIAGPLLGLELEGVWHTSILFGGIEWFYGGGIQRAPPAVVEREYGMTPLKVLKLGRSSVTVESLHAWCNEHADEFSETQYDFLAHNCNHFSDAVARFLLGQGIPHEVLNQHEVISRNPGGKMLVNMVDAFQRQARQSQAQGGLAGFLATGRPVAQEAPIPQWSNEPDAFEHSVKQLWEDESVNMDVKKESLRRLHLLAQNLVNNATDPKFRTVKADNAKLRASLLASKTGADALVALGFNQERAPDGTLVYTVGQKITKELLMHLNRAAKLLAPVARATEQQVTPSPQNLETSYSYQLRHLSELGFVNRKRNLRILHEVHGNLNQAIDQLLADNGAQDEDDDDDDYA</sequence>
<evidence type="ECO:0000259" key="4">
    <source>
        <dbReference type="PROSITE" id="PS50030"/>
    </source>
</evidence>
<proteinExistence type="inferred from homology"/>
<keyword evidence="7" id="KW-1185">Reference proteome</keyword>
<dbReference type="Pfam" id="PF09409">
    <property type="entry name" value="PUB"/>
    <property type="match status" value="1"/>
</dbReference>
<keyword evidence="3" id="KW-0378">Hydrolase</keyword>
<evidence type="ECO:0000313" key="6">
    <source>
        <dbReference type="EMBL" id="EZG55241.1"/>
    </source>
</evidence>
<evidence type="ECO:0000256" key="2">
    <source>
        <dbReference type="ARBA" id="ARBA00022670"/>
    </source>
</evidence>
<dbReference type="Gene3D" id="1.20.58.2190">
    <property type="match status" value="1"/>
</dbReference>
<dbReference type="InterPro" id="IPR018997">
    <property type="entry name" value="PUB_domain"/>
</dbReference>
<feature type="domain" description="UBA" evidence="4">
    <location>
        <begin position="305"/>
        <end position="349"/>
    </location>
</feature>
<dbReference type="InterPro" id="IPR015940">
    <property type="entry name" value="UBA"/>
</dbReference>
<reference evidence="6" key="1">
    <citation type="submission" date="2013-12" db="EMBL/GenBank/DDBJ databases">
        <authorList>
            <person name="Omoto C.K."/>
            <person name="Sibley D."/>
            <person name="Venepally P."/>
            <person name="Hadjithomas M."/>
            <person name="Karamycheva S."/>
            <person name="Brunk B."/>
            <person name="Roos D."/>
            <person name="Caler E."/>
            <person name="Lorenzi H."/>
        </authorList>
    </citation>
    <scope>NUCLEOTIDE SEQUENCE</scope>
</reference>